<evidence type="ECO:0000313" key="1">
    <source>
        <dbReference type="EMBL" id="KAJ4138653.1"/>
    </source>
</evidence>
<protein>
    <recommendedName>
        <fullName evidence="3">F-box domain-containing protein</fullName>
    </recommendedName>
</protein>
<dbReference type="Proteomes" id="UP001152024">
    <property type="component" value="Unassembled WGS sequence"/>
</dbReference>
<dbReference type="EMBL" id="JAOQBH010000003">
    <property type="protein sequence ID" value="KAJ4138653.1"/>
    <property type="molecule type" value="Genomic_DNA"/>
</dbReference>
<organism evidence="1 2">
    <name type="scientific">Fusarium equiseti</name>
    <name type="common">Fusarium scirpi</name>
    <dbReference type="NCBI Taxonomy" id="61235"/>
    <lineage>
        <taxon>Eukaryota</taxon>
        <taxon>Fungi</taxon>
        <taxon>Dikarya</taxon>
        <taxon>Ascomycota</taxon>
        <taxon>Pezizomycotina</taxon>
        <taxon>Sordariomycetes</taxon>
        <taxon>Hypocreomycetidae</taxon>
        <taxon>Hypocreales</taxon>
        <taxon>Nectriaceae</taxon>
        <taxon>Fusarium</taxon>
        <taxon>Fusarium incarnatum-equiseti species complex</taxon>
    </lineage>
</organism>
<dbReference type="Gene3D" id="3.80.10.10">
    <property type="entry name" value="Ribonuclease Inhibitor"/>
    <property type="match status" value="1"/>
</dbReference>
<evidence type="ECO:0000313" key="2">
    <source>
        <dbReference type="Proteomes" id="UP001152024"/>
    </source>
</evidence>
<gene>
    <name evidence="1" type="ORF">NW768_002504</name>
</gene>
<keyword evidence="2" id="KW-1185">Reference proteome</keyword>
<accession>A0ABQ8RNN2</accession>
<sequence>MEETNVPTGTDWSPPRLPNEIYRLIISQINDFYDSSRKPTLVAVVHSCKLFNRIGEEYLYSQSPRFGEDGKAAEFLHRLRLQPKRALYVRSLFYNYDDLTELSTQCSNLQELELFETLTLSEDLEQACKNWGSTLRMLKLRSIVELSDWIVQIMPHMTTLTTLVLDRGCTISMEDIEAIAESKAPLQQVTLAGLCCPQDEAAEESEDEADEDTNDAIANMVTAHSSTLRHLILEYTKVGPHVLESCKKAKKLRTLDFQLAYRPSAAEIDDLLEACPYLSGLRRALTCFSLREDEWKTRPTTEVPEATFEC</sequence>
<dbReference type="SUPFAM" id="SSF52047">
    <property type="entry name" value="RNI-like"/>
    <property type="match status" value="1"/>
</dbReference>
<reference evidence="1" key="1">
    <citation type="submission" date="2022-09" db="EMBL/GenBank/DDBJ databases">
        <title>Fusarium specimens isolated from Avocado Roots.</title>
        <authorList>
            <person name="Stajich J."/>
            <person name="Roper C."/>
            <person name="Heimlech-Rivalta G."/>
        </authorList>
    </citation>
    <scope>NUCLEOTIDE SEQUENCE</scope>
    <source>
        <strain evidence="1">CF00095</strain>
    </source>
</reference>
<name>A0ABQ8RNN2_FUSEQ</name>
<dbReference type="InterPro" id="IPR032675">
    <property type="entry name" value="LRR_dom_sf"/>
</dbReference>
<proteinExistence type="predicted"/>
<evidence type="ECO:0008006" key="3">
    <source>
        <dbReference type="Google" id="ProtNLM"/>
    </source>
</evidence>
<comment type="caution">
    <text evidence="1">The sequence shown here is derived from an EMBL/GenBank/DDBJ whole genome shotgun (WGS) entry which is preliminary data.</text>
</comment>